<name>A0AC59ZV73_RANTA</name>
<dbReference type="Proteomes" id="UP001162501">
    <property type="component" value="Chromosome 4"/>
</dbReference>
<evidence type="ECO:0000313" key="1">
    <source>
        <dbReference type="EMBL" id="CAN0514047.1"/>
    </source>
</evidence>
<proteinExistence type="predicted"/>
<evidence type="ECO:0000313" key="2">
    <source>
        <dbReference type="Proteomes" id="UP001162501"/>
    </source>
</evidence>
<sequence>MLSSCGTSPSRGALHVNQRPLTAAFVGRRQVRAFPQPPSIPGGLPLRQVSPGVTSSQVQSDHCGSWLTYLRRFSGDKVILQPLRAHYHGSADLTSCKATVGCMNPVVPHG</sequence>
<reference evidence="1" key="1">
    <citation type="submission" date="2023-05" db="EMBL/GenBank/DDBJ databases">
        <authorList>
            <consortium name="ELIXIR-Norway"/>
        </authorList>
    </citation>
    <scope>NUCLEOTIDE SEQUENCE</scope>
</reference>
<dbReference type="EMBL" id="OX596088">
    <property type="protein sequence ID" value="CAN0514047.1"/>
    <property type="molecule type" value="Genomic_DNA"/>
</dbReference>
<protein>
    <submittedName>
        <fullName evidence="1">Uncharacterized protein</fullName>
    </submittedName>
</protein>
<organism evidence="1 2">
    <name type="scientific">Rangifer tarandus platyrhynchus</name>
    <name type="common">Svalbard reindeer</name>
    <dbReference type="NCBI Taxonomy" id="3082113"/>
    <lineage>
        <taxon>Eukaryota</taxon>
        <taxon>Metazoa</taxon>
        <taxon>Chordata</taxon>
        <taxon>Craniata</taxon>
        <taxon>Vertebrata</taxon>
        <taxon>Euteleostomi</taxon>
        <taxon>Mammalia</taxon>
        <taxon>Eutheria</taxon>
        <taxon>Laurasiatheria</taxon>
        <taxon>Artiodactyla</taxon>
        <taxon>Ruminantia</taxon>
        <taxon>Pecora</taxon>
        <taxon>Cervidae</taxon>
        <taxon>Odocoileinae</taxon>
        <taxon>Rangifer</taxon>
    </lineage>
</organism>
<accession>A0AC59ZV73</accession>
<reference evidence="1" key="2">
    <citation type="submission" date="2025-03" db="EMBL/GenBank/DDBJ databases">
        <authorList>
            <consortium name="ELIXIR-Norway"/>
            <consortium name="Elixir Norway"/>
        </authorList>
    </citation>
    <scope>NUCLEOTIDE SEQUENCE</scope>
</reference>
<gene>
    <name evidence="1" type="ORF">MRATA1EN22A_LOCUS23307</name>
</gene>